<feature type="binding site" evidence="8">
    <location>
        <position position="98"/>
    </location>
    <ligand>
        <name>substrate</name>
    </ligand>
</feature>
<evidence type="ECO:0000256" key="2">
    <source>
        <dbReference type="ARBA" id="ARBA00022490"/>
    </source>
</evidence>
<dbReference type="InterPro" id="IPR022961">
    <property type="entry name" value="Gly_tRNA_ligase_bac"/>
</dbReference>
<feature type="binding site" evidence="8">
    <location>
        <begin position="205"/>
        <end position="210"/>
    </location>
    <ligand>
        <name>ATP</name>
        <dbReference type="ChEBI" id="CHEBI:30616"/>
    </ligand>
</feature>
<dbReference type="InterPro" id="IPR036621">
    <property type="entry name" value="Anticodon-bd_dom_sf"/>
</dbReference>
<dbReference type="InterPro" id="IPR006195">
    <property type="entry name" value="aa-tRNA-synth_II"/>
</dbReference>
<dbReference type="RefSeq" id="WP_181755899.1">
    <property type="nucleotide sequence ID" value="NZ_JACEOG010000001.1"/>
</dbReference>
<evidence type="ECO:0000256" key="6">
    <source>
        <dbReference type="ARBA" id="ARBA00022917"/>
    </source>
</evidence>
<feature type="binding site" evidence="8">
    <location>
        <begin position="210"/>
        <end position="214"/>
    </location>
    <ligand>
        <name>substrate</name>
    </ligand>
</feature>
<evidence type="ECO:0000313" key="10">
    <source>
        <dbReference type="EMBL" id="MBA4609192.1"/>
    </source>
</evidence>
<dbReference type="Proteomes" id="UP000550354">
    <property type="component" value="Unassembled WGS sequence"/>
</dbReference>
<dbReference type="SUPFAM" id="SSF55681">
    <property type="entry name" value="Class II aaRS and biotin synthetases"/>
    <property type="match status" value="1"/>
</dbReference>
<proteinExistence type="inferred from homology"/>
<accession>A0A838XGL7</accession>
<dbReference type="NCBIfam" id="TIGR00389">
    <property type="entry name" value="glyS_dimeric"/>
    <property type="match status" value="1"/>
</dbReference>
<dbReference type="InterPro" id="IPR045864">
    <property type="entry name" value="aa-tRNA-synth_II/BPL/LPL"/>
</dbReference>
<comment type="function">
    <text evidence="8">Catalyzes the attachment of glycine to tRNA(Gly).</text>
</comment>
<dbReference type="InterPro" id="IPR002314">
    <property type="entry name" value="aa-tRNA-synt_IIb"/>
</dbReference>
<name>A0A838XGL7_9ACTN</name>
<evidence type="ECO:0000256" key="1">
    <source>
        <dbReference type="ARBA" id="ARBA00008226"/>
    </source>
</evidence>
<dbReference type="GO" id="GO:0046983">
    <property type="term" value="F:protein dimerization activity"/>
    <property type="evidence" value="ECO:0007669"/>
    <property type="project" value="UniProtKB-ARBA"/>
</dbReference>
<keyword evidence="7 8" id="KW-0030">Aminoacyl-tRNA synthetase</keyword>
<feature type="binding site" evidence="8">
    <location>
        <begin position="282"/>
        <end position="283"/>
    </location>
    <ligand>
        <name>ATP</name>
        <dbReference type="ChEBI" id="CHEBI:30616"/>
    </ligand>
</feature>
<feature type="binding site" evidence="8">
    <location>
        <begin position="326"/>
        <end position="329"/>
    </location>
    <ligand>
        <name>ATP</name>
        <dbReference type="ChEBI" id="CHEBI:30616"/>
    </ligand>
</feature>
<dbReference type="Pfam" id="PF03129">
    <property type="entry name" value="HGTP_anticodon"/>
    <property type="match status" value="1"/>
</dbReference>
<dbReference type="FunFam" id="3.40.50.800:FF:000002">
    <property type="entry name" value="Glycine--tRNA ligase"/>
    <property type="match status" value="1"/>
</dbReference>
<evidence type="ECO:0000256" key="3">
    <source>
        <dbReference type="ARBA" id="ARBA00022598"/>
    </source>
</evidence>
<dbReference type="GO" id="GO:0006426">
    <property type="term" value="P:glycyl-tRNA aminoacylation"/>
    <property type="evidence" value="ECO:0007669"/>
    <property type="project" value="UniProtKB-UniRule"/>
</dbReference>
<dbReference type="InterPro" id="IPR002315">
    <property type="entry name" value="tRNA-synt_gly"/>
</dbReference>
<dbReference type="InterPro" id="IPR027031">
    <property type="entry name" value="Gly-tRNA_synthase/POLG2"/>
</dbReference>
<dbReference type="NCBIfam" id="NF003211">
    <property type="entry name" value="PRK04173.1"/>
    <property type="match status" value="1"/>
</dbReference>
<dbReference type="EMBL" id="JACEOG010000001">
    <property type="protein sequence ID" value="MBA4609192.1"/>
    <property type="molecule type" value="Genomic_DNA"/>
</dbReference>
<keyword evidence="2 8" id="KW-0963">Cytoplasm</keyword>
<comment type="similarity">
    <text evidence="1 8">Belongs to the class-II aminoacyl-tRNA synthetase family.</text>
</comment>
<dbReference type="InterPro" id="IPR033731">
    <property type="entry name" value="GlyRS-like_core"/>
</dbReference>
<dbReference type="GO" id="GO:0004820">
    <property type="term" value="F:glycine-tRNA ligase activity"/>
    <property type="evidence" value="ECO:0007669"/>
    <property type="project" value="UniProtKB-UniRule"/>
</dbReference>
<dbReference type="GO" id="GO:1990742">
    <property type="term" value="C:microvesicle"/>
    <property type="evidence" value="ECO:0007669"/>
    <property type="project" value="UniProtKB-ARBA"/>
</dbReference>
<dbReference type="CDD" id="cd00858">
    <property type="entry name" value="GlyRS_anticodon"/>
    <property type="match status" value="1"/>
</dbReference>
<dbReference type="GO" id="GO:0005829">
    <property type="term" value="C:cytosol"/>
    <property type="evidence" value="ECO:0007669"/>
    <property type="project" value="UniProtKB-ARBA"/>
</dbReference>
<evidence type="ECO:0000256" key="5">
    <source>
        <dbReference type="ARBA" id="ARBA00022840"/>
    </source>
</evidence>
<dbReference type="GO" id="GO:0004081">
    <property type="term" value="F:bis(5'-nucleosyl)-tetraphosphatase (asymmetrical) activity"/>
    <property type="evidence" value="ECO:0007669"/>
    <property type="project" value="UniProtKB-ARBA"/>
</dbReference>
<dbReference type="PROSITE" id="PS50862">
    <property type="entry name" value="AA_TRNA_LIGASE_II"/>
    <property type="match status" value="1"/>
</dbReference>
<feature type="binding site" evidence="8">
    <location>
        <position position="163"/>
    </location>
    <ligand>
        <name>substrate</name>
    </ligand>
</feature>
<feature type="binding site" evidence="8">
    <location>
        <begin position="322"/>
        <end position="326"/>
    </location>
    <ligand>
        <name>substrate</name>
    </ligand>
</feature>
<comment type="subunit">
    <text evidence="8">Homodimer.</text>
</comment>
<feature type="binding site" evidence="8">
    <location>
        <begin position="195"/>
        <end position="197"/>
    </location>
    <ligand>
        <name>ATP</name>
        <dbReference type="ChEBI" id="CHEBI:30616"/>
    </ligand>
</feature>
<evidence type="ECO:0000256" key="4">
    <source>
        <dbReference type="ARBA" id="ARBA00022741"/>
    </source>
</evidence>
<dbReference type="CDD" id="cd00774">
    <property type="entry name" value="GlyRS-like_core"/>
    <property type="match status" value="1"/>
</dbReference>
<feature type="domain" description="Aminoacyl-transfer RNA synthetases class-II family profile" evidence="9">
    <location>
        <begin position="6"/>
        <end position="365"/>
    </location>
</feature>
<evidence type="ECO:0000256" key="8">
    <source>
        <dbReference type="HAMAP-Rule" id="MF_00253"/>
    </source>
</evidence>
<dbReference type="PRINTS" id="PR01043">
    <property type="entry name" value="TRNASYNTHGLY"/>
</dbReference>
<dbReference type="Gene3D" id="3.30.930.10">
    <property type="entry name" value="Bira Bifunctional Protein, Domain 2"/>
    <property type="match status" value="1"/>
</dbReference>
<reference evidence="10 11" key="1">
    <citation type="submission" date="2020-07" db="EMBL/GenBank/DDBJ databases">
        <title>Draft genome and description of Aeromicrobium phoceense strain Marseille-Q0843 isolated from healthy skin swab.</title>
        <authorList>
            <person name="Boxberger M."/>
            <person name="La Scola B."/>
        </authorList>
    </citation>
    <scope>NUCLEOTIDE SEQUENCE [LARGE SCALE GENOMIC DNA]</scope>
    <source>
        <strain evidence="10 11">Marseille-Q0843</strain>
    </source>
</reference>
<organism evidence="10 11">
    <name type="scientific">Aeromicrobium phoceense</name>
    <dbReference type="NCBI Taxonomy" id="2754045"/>
    <lineage>
        <taxon>Bacteria</taxon>
        <taxon>Bacillati</taxon>
        <taxon>Actinomycetota</taxon>
        <taxon>Actinomycetes</taxon>
        <taxon>Propionibacteriales</taxon>
        <taxon>Nocardioidaceae</taxon>
        <taxon>Aeromicrobium</taxon>
    </lineage>
</organism>
<dbReference type="PANTHER" id="PTHR10745:SF8">
    <property type="entry name" value="DNA POLYMERASE SUBUNIT GAMMA-2, MITOCHONDRIAL"/>
    <property type="match status" value="1"/>
</dbReference>
<keyword evidence="11" id="KW-1185">Reference proteome</keyword>
<keyword evidence="6 8" id="KW-0648">Protein biosynthesis</keyword>
<keyword evidence="5 8" id="KW-0067">ATP-binding</keyword>
<dbReference type="GO" id="GO:0070062">
    <property type="term" value="C:extracellular exosome"/>
    <property type="evidence" value="ECO:0007669"/>
    <property type="project" value="UniProtKB-ARBA"/>
</dbReference>
<dbReference type="PANTHER" id="PTHR10745">
    <property type="entry name" value="GLYCYL-TRNA SYNTHETASE/DNA POLYMERASE SUBUNIT GAMMA-2"/>
    <property type="match status" value="1"/>
</dbReference>
<dbReference type="Pfam" id="PF00587">
    <property type="entry name" value="tRNA-synt_2b"/>
    <property type="match status" value="1"/>
</dbReference>
<evidence type="ECO:0000256" key="7">
    <source>
        <dbReference type="ARBA" id="ARBA00023146"/>
    </source>
</evidence>
<evidence type="ECO:0000259" key="9">
    <source>
        <dbReference type="PROSITE" id="PS50862"/>
    </source>
</evidence>
<keyword evidence="4 8" id="KW-0547">Nucleotide-binding</keyword>
<dbReference type="EC" id="6.1.1.14" evidence="8"/>
<dbReference type="HAMAP" id="MF_00253_B">
    <property type="entry name" value="Gly_tRNA_synth_B"/>
    <property type="match status" value="1"/>
</dbReference>
<dbReference type="InterPro" id="IPR004154">
    <property type="entry name" value="Anticodon-bd"/>
</dbReference>
<dbReference type="AlphaFoldDB" id="A0A838XGL7"/>
<dbReference type="GO" id="GO:0015966">
    <property type="term" value="P:diadenosine tetraphosphate biosynthetic process"/>
    <property type="evidence" value="ECO:0007669"/>
    <property type="project" value="UniProtKB-ARBA"/>
</dbReference>
<dbReference type="GO" id="GO:0005524">
    <property type="term" value="F:ATP binding"/>
    <property type="evidence" value="ECO:0007669"/>
    <property type="project" value="UniProtKB-UniRule"/>
</dbReference>
<dbReference type="SUPFAM" id="SSF52954">
    <property type="entry name" value="Class II aaRS ABD-related"/>
    <property type="match status" value="1"/>
</dbReference>
<protein>
    <recommendedName>
        <fullName evidence="8">Glycine--tRNA ligase</fullName>
        <ecNumber evidence="8">6.1.1.14</ecNumber>
    </recommendedName>
    <alternativeName>
        <fullName evidence="8">Glycyl-tRNA synthetase</fullName>
        <shortName evidence="8">GlyRS</shortName>
    </alternativeName>
</protein>
<gene>
    <name evidence="8" type="primary">glyQS</name>
    <name evidence="10" type="ORF">H1W00_11950</name>
</gene>
<evidence type="ECO:0000313" key="11">
    <source>
        <dbReference type="Proteomes" id="UP000550354"/>
    </source>
</evidence>
<comment type="catalytic activity">
    <reaction evidence="8">
        <text>tRNA(Gly) + glycine + ATP = glycyl-tRNA(Gly) + AMP + diphosphate</text>
        <dbReference type="Rhea" id="RHEA:16013"/>
        <dbReference type="Rhea" id="RHEA-COMP:9664"/>
        <dbReference type="Rhea" id="RHEA-COMP:9683"/>
        <dbReference type="ChEBI" id="CHEBI:30616"/>
        <dbReference type="ChEBI" id="CHEBI:33019"/>
        <dbReference type="ChEBI" id="CHEBI:57305"/>
        <dbReference type="ChEBI" id="CHEBI:78442"/>
        <dbReference type="ChEBI" id="CHEBI:78522"/>
        <dbReference type="ChEBI" id="CHEBI:456215"/>
        <dbReference type="EC" id="6.1.1.14"/>
    </reaction>
</comment>
<dbReference type="Gene3D" id="3.40.50.800">
    <property type="entry name" value="Anticodon-binding domain"/>
    <property type="match status" value="1"/>
</dbReference>
<comment type="caution">
    <text evidence="10">The sequence shown here is derived from an EMBL/GenBank/DDBJ whole genome shotgun (WGS) entry which is preliminary data.</text>
</comment>
<sequence length="461" mass="52390">MASVIDTVISLCKRRGFVYQCGEIYGGTRSAWDYGPLGVELKENVKRQWWRSMVQGRDDVVGLDSSVILPTPVWQASGHLAAFVDPLVECLQCHKRYRQDHLQEAYAEKHGLDDPDAVEMSTLVCANCGTRGQWTEPRMFNGLLKTFLGPVESEEGLHYLRPETAQGIFVNFAQVMGSSRQKPPFGIGQIGKSFRNEITPGNFIFRTREFEQMEMEFFVKPGEDEEWHQYWIDTRLKWYTDLGVNPENLRLFEHPAEKLSHYSKRTVDIEYRFGFAGSEFGELEGVANRTDFDLSTHAKHSGKDLSYFDQANNERWTPYVIEPAAGVNRSLMAFLVDAYTEDEAPNAKGGVDKRTVLRLDPRLSPVKAAVLPLSRNEALSPKARDLAAELRQNWNVDFDDAQAIGKRYRRQDEIGTPFCITVDFDTLEDDAVTIRERDSMSQERIGLSQVSGYLASRLIGC</sequence>
<keyword evidence="3 8" id="KW-0436">Ligase</keyword>
<comment type="subcellular location">
    <subcellularLocation>
        <location evidence="8">Cytoplasm</location>
    </subcellularLocation>
</comment>